<dbReference type="STRING" id="43775.SAMN04489760_13117"/>
<dbReference type="GO" id="GO:0006935">
    <property type="term" value="P:chemotaxis"/>
    <property type="evidence" value="ECO:0007669"/>
    <property type="project" value="UniProtKB-KW"/>
</dbReference>
<dbReference type="AlphaFoldDB" id="A0A1H8A8B4"/>
<evidence type="ECO:0000313" key="3">
    <source>
        <dbReference type="EMBL" id="SEM66039.1"/>
    </source>
</evidence>
<dbReference type="PANTHER" id="PTHR39452:SF1">
    <property type="entry name" value="CHEY-P PHOSPHATASE CHEX"/>
    <property type="match status" value="1"/>
</dbReference>
<dbReference type="CDD" id="cd17906">
    <property type="entry name" value="CheX"/>
    <property type="match status" value="1"/>
</dbReference>
<sequence length="281" mass="31295">MKRILGIDCSPKVEKVVSGLLGENDEIQYEPFHDNIALNGYQMIILEMGKNQEHVVQQICKLRYACNFQNIPIILIHARKKDIPSQPYMIAGATEVLSLSDPLPAFKHIINGYLIPNREPLTEEFEYLDPFIKNTCHIMETMAGIEVEFKKVYFSNTIRIFGDVSGIMGLSGNAEGTLVVTFYWELAKTIVAKMMGMDAGAIDAELIHDGVSEIINMISGSTKKDFVGKPYHFEITLPSVVVGPGHQIGYLQNTSVAVLIFQVGDQSFALHVCINPKMTMP</sequence>
<evidence type="ECO:0000313" key="4">
    <source>
        <dbReference type="Proteomes" id="UP000198744"/>
    </source>
</evidence>
<dbReference type="PANTHER" id="PTHR39452">
    <property type="entry name" value="CHEY-P PHOSPHATASE CHEX"/>
    <property type="match status" value="1"/>
</dbReference>
<dbReference type="Gene3D" id="3.40.1550.10">
    <property type="entry name" value="CheC-like"/>
    <property type="match status" value="1"/>
</dbReference>
<feature type="domain" description="Chemotaxis phosphatase CheX-like" evidence="2">
    <location>
        <begin position="164"/>
        <end position="261"/>
    </location>
</feature>
<reference evidence="3 4" key="1">
    <citation type="submission" date="2016-10" db="EMBL/GenBank/DDBJ databases">
        <authorList>
            <person name="de Groot N.N."/>
        </authorList>
    </citation>
    <scope>NUCLEOTIDE SEQUENCE [LARGE SCALE GENOMIC DNA]</scope>
    <source>
        <strain evidence="3 4">DSM 8423</strain>
    </source>
</reference>
<proteinExistence type="predicted"/>
<evidence type="ECO:0000259" key="2">
    <source>
        <dbReference type="Pfam" id="PF13690"/>
    </source>
</evidence>
<dbReference type="Proteomes" id="UP000198744">
    <property type="component" value="Unassembled WGS sequence"/>
</dbReference>
<keyword evidence="1" id="KW-0145">Chemotaxis</keyword>
<dbReference type="InterPro" id="IPR028051">
    <property type="entry name" value="CheX-like_dom"/>
</dbReference>
<dbReference type="InterPro" id="IPR038756">
    <property type="entry name" value="CheX-like"/>
</dbReference>
<gene>
    <name evidence="3" type="ORF">SAMN04489760_13117</name>
</gene>
<name>A0A1H8A8B4_9BACT</name>
<dbReference type="RefSeq" id="WP_175476596.1">
    <property type="nucleotide sequence ID" value="NZ_FOBS01000031.1"/>
</dbReference>
<accession>A0A1H8A8B4</accession>
<dbReference type="SUPFAM" id="SSF103039">
    <property type="entry name" value="CheC-like"/>
    <property type="match status" value="1"/>
</dbReference>
<evidence type="ECO:0000256" key="1">
    <source>
        <dbReference type="ARBA" id="ARBA00022500"/>
    </source>
</evidence>
<dbReference type="InterPro" id="IPR028976">
    <property type="entry name" value="CheC-like_sf"/>
</dbReference>
<dbReference type="EMBL" id="FOBS01000031">
    <property type="protein sequence ID" value="SEM66039.1"/>
    <property type="molecule type" value="Genomic_DNA"/>
</dbReference>
<protein>
    <submittedName>
        <fullName evidence="3">Chemotaxis protein CheX, a CheY~P-specific phosphatase</fullName>
    </submittedName>
</protein>
<organism evidence="3 4">
    <name type="scientific">Syntrophus gentianae</name>
    <dbReference type="NCBI Taxonomy" id="43775"/>
    <lineage>
        <taxon>Bacteria</taxon>
        <taxon>Pseudomonadati</taxon>
        <taxon>Thermodesulfobacteriota</taxon>
        <taxon>Syntrophia</taxon>
        <taxon>Syntrophales</taxon>
        <taxon>Syntrophaceae</taxon>
        <taxon>Syntrophus</taxon>
    </lineage>
</organism>
<keyword evidence="4" id="KW-1185">Reference proteome</keyword>
<dbReference type="Pfam" id="PF13690">
    <property type="entry name" value="CheX"/>
    <property type="match status" value="1"/>
</dbReference>